<dbReference type="Pfam" id="PF13581">
    <property type="entry name" value="HATPase_c_2"/>
    <property type="match status" value="1"/>
</dbReference>
<reference evidence="3" key="2">
    <citation type="submission" date="2020-09" db="EMBL/GenBank/DDBJ databases">
        <authorList>
            <person name="Sun Q."/>
            <person name="Zhou Y."/>
        </authorList>
    </citation>
    <scope>NUCLEOTIDE SEQUENCE</scope>
    <source>
        <strain evidence="3">CGMCC 4.7138</strain>
    </source>
</reference>
<evidence type="ECO:0000259" key="2">
    <source>
        <dbReference type="Pfam" id="PF13581"/>
    </source>
</evidence>
<keyword evidence="4" id="KW-1185">Reference proteome</keyword>
<accession>A0A8H9GZU9</accession>
<dbReference type="CDD" id="cd16936">
    <property type="entry name" value="HATPase_RsbW-like"/>
    <property type="match status" value="1"/>
</dbReference>
<name>A0A8H9GZU9_9ACTN</name>
<organism evidence="3 4">
    <name type="scientific">Microbispora bryophytorum</name>
    <dbReference type="NCBI Taxonomy" id="1460882"/>
    <lineage>
        <taxon>Bacteria</taxon>
        <taxon>Bacillati</taxon>
        <taxon>Actinomycetota</taxon>
        <taxon>Actinomycetes</taxon>
        <taxon>Streptosporangiales</taxon>
        <taxon>Streptosporangiaceae</taxon>
        <taxon>Microbispora</taxon>
    </lineage>
</organism>
<keyword evidence="1" id="KW-0418">Kinase</keyword>
<keyword evidence="1" id="KW-0723">Serine/threonine-protein kinase</keyword>
<evidence type="ECO:0000256" key="1">
    <source>
        <dbReference type="ARBA" id="ARBA00022527"/>
    </source>
</evidence>
<dbReference type="InterPro" id="IPR036890">
    <property type="entry name" value="HATPase_C_sf"/>
</dbReference>
<dbReference type="AlphaFoldDB" id="A0A8H9GZU9"/>
<sequence>MRTSSPAAATTVTRWEELMEISGDGAGNRVARLAGGRDQVGRARRLVSAALGRGHPRHDDCVLLTSEIATNAVVHSRSGDGGTFTVTVSCLPDRVRVCVEDDGSAGPPCAGHPLPHGSSQGGRGLPLLDLLADRWGLVRESGRNEVWFEVWSDGDRRAAALARHRPAAWVRPAVAARGPAGATSG</sequence>
<evidence type="ECO:0000313" key="4">
    <source>
        <dbReference type="Proteomes" id="UP000653480"/>
    </source>
</evidence>
<dbReference type="PANTHER" id="PTHR35526:SF3">
    <property type="entry name" value="ANTI-SIGMA-F FACTOR RSBW"/>
    <property type="match status" value="1"/>
</dbReference>
<evidence type="ECO:0000313" key="3">
    <source>
        <dbReference type="EMBL" id="GGO14370.1"/>
    </source>
</evidence>
<feature type="domain" description="Histidine kinase/HSP90-like ATPase" evidence="2">
    <location>
        <begin position="38"/>
        <end position="148"/>
    </location>
</feature>
<dbReference type="Proteomes" id="UP000653480">
    <property type="component" value="Unassembled WGS sequence"/>
</dbReference>
<gene>
    <name evidence="3" type="ORF">GCM10011574_34710</name>
</gene>
<protein>
    <recommendedName>
        <fullName evidence="2">Histidine kinase/HSP90-like ATPase domain-containing protein</fullName>
    </recommendedName>
</protein>
<proteinExistence type="predicted"/>
<dbReference type="PANTHER" id="PTHR35526">
    <property type="entry name" value="ANTI-SIGMA-F FACTOR RSBW-RELATED"/>
    <property type="match status" value="1"/>
</dbReference>
<keyword evidence="1" id="KW-0808">Transferase</keyword>
<dbReference type="InterPro" id="IPR003594">
    <property type="entry name" value="HATPase_dom"/>
</dbReference>
<dbReference type="SUPFAM" id="SSF55874">
    <property type="entry name" value="ATPase domain of HSP90 chaperone/DNA topoisomerase II/histidine kinase"/>
    <property type="match status" value="1"/>
</dbReference>
<dbReference type="EMBL" id="BMMN01000005">
    <property type="protein sequence ID" value="GGO14370.1"/>
    <property type="molecule type" value="Genomic_DNA"/>
</dbReference>
<dbReference type="GO" id="GO:0004674">
    <property type="term" value="F:protein serine/threonine kinase activity"/>
    <property type="evidence" value="ECO:0007669"/>
    <property type="project" value="UniProtKB-KW"/>
</dbReference>
<reference evidence="3" key="1">
    <citation type="journal article" date="2014" name="Int. J. Syst. Evol. Microbiol.">
        <title>Complete genome sequence of Corynebacterium casei LMG S-19264T (=DSM 44701T), isolated from a smear-ripened cheese.</title>
        <authorList>
            <consortium name="US DOE Joint Genome Institute (JGI-PGF)"/>
            <person name="Walter F."/>
            <person name="Albersmeier A."/>
            <person name="Kalinowski J."/>
            <person name="Ruckert C."/>
        </authorList>
    </citation>
    <scope>NUCLEOTIDE SEQUENCE</scope>
    <source>
        <strain evidence="3">CGMCC 4.7138</strain>
    </source>
</reference>
<dbReference type="InterPro" id="IPR050267">
    <property type="entry name" value="Anti-sigma-factor_SerPK"/>
</dbReference>
<comment type="caution">
    <text evidence="3">The sequence shown here is derived from an EMBL/GenBank/DDBJ whole genome shotgun (WGS) entry which is preliminary data.</text>
</comment>
<dbReference type="Gene3D" id="3.30.565.10">
    <property type="entry name" value="Histidine kinase-like ATPase, C-terminal domain"/>
    <property type="match status" value="1"/>
</dbReference>